<evidence type="ECO:0000256" key="1">
    <source>
        <dbReference type="ARBA" id="ARBA00023157"/>
    </source>
</evidence>
<sequence>MLTALLICLAVTSSRARYMSDEEAVNDVVYEAAIIAAPLETASAASSDGPAPCDESETSRSADAGAEEFRCSGAIVRDNMVVTSCRCVSLMIDGRIVYRSAKGSSVWTGKQSKGDEDGQRRKVEKFVCHDKSNKPVKKSNKPGRKSKKSKPKVAYVFDAAIVLLEKPFKLSDKVRPIGFETKKKGKAVDKFDRMANSKRLCVVRSFDGQKLQVADVALIERKLCADKVCSKAKALCHLDFADNGLACADTAKPNKICDPRLGSPLVCGEHLYGVLSVPFPCAPGKKAVFGDVRAILEVMHAAEDELDKKKKDVAKYKKKDSKKDRKKEDKQSADARVASRAARRPEVFWALAVVAFFQYRPFLTGVE</sequence>
<protein>
    <recommendedName>
        <fullName evidence="5">Peptidase S1 domain-containing protein</fullName>
    </recommendedName>
</protein>
<dbReference type="EMBL" id="AP028917">
    <property type="protein sequence ID" value="BES98815.1"/>
    <property type="molecule type" value="Genomic_DNA"/>
</dbReference>
<dbReference type="InterPro" id="IPR043504">
    <property type="entry name" value="Peptidase_S1_PA_chymotrypsin"/>
</dbReference>
<dbReference type="Pfam" id="PF00089">
    <property type="entry name" value="Trypsin"/>
    <property type="match status" value="1"/>
</dbReference>
<dbReference type="SMART" id="SM00020">
    <property type="entry name" value="Tryp_SPc"/>
    <property type="match status" value="1"/>
</dbReference>
<dbReference type="SUPFAM" id="SSF50494">
    <property type="entry name" value="Trypsin-like serine proteases"/>
    <property type="match status" value="1"/>
</dbReference>
<evidence type="ECO:0000259" key="5">
    <source>
        <dbReference type="PROSITE" id="PS50240"/>
    </source>
</evidence>
<dbReference type="InterPro" id="IPR051487">
    <property type="entry name" value="Ser/Thr_Proteases_Immune/Dev"/>
</dbReference>
<dbReference type="InterPro" id="IPR001254">
    <property type="entry name" value="Trypsin_dom"/>
</dbReference>
<feature type="region of interest" description="Disordered" evidence="3">
    <location>
        <begin position="314"/>
        <end position="341"/>
    </location>
</feature>
<evidence type="ECO:0000256" key="4">
    <source>
        <dbReference type="SAM" id="SignalP"/>
    </source>
</evidence>
<keyword evidence="1" id="KW-1015">Disulfide bond</keyword>
<accession>A0ABN7B333</accession>
<keyword evidence="7" id="KW-1185">Reference proteome</keyword>
<organism evidence="6 7">
    <name type="scientific">Nesidiocoris tenuis</name>
    <dbReference type="NCBI Taxonomy" id="355587"/>
    <lineage>
        <taxon>Eukaryota</taxon>
        <taxon>Metazoa</taxon>
        <taxon>Ecdysozoa</taxon>
        <taxon>Arthropoda</taxon>
        <taxon>Hexapoda</taxon>
        <taxon>Insecta</taxon>
        <taxon>Pterygota</taxon>
        <taxon>Neoptera</taxon>
        <taxon>Paraneoptera</taxon>
        <taxon>Hemiptera</taxon>
        <taxon>Heteroptera</taxon>
        <taxon>Panheteroptera</taxon>
        <taxon>Cimicomorpha</taxon>
        <taxon>Miridae</taxon>
        <taxon>Dicyphina</taxon>
        <taxon>Nesidiocoris</taxon>
    </lineage>
</organism>
<dbReference type="PROSITE" id="PS50240">
    <property type="entry name" value="TRYPSIN_DOM"/>
    <property type="match status" value="1"/>
</dbReference>
<dbReference type="Gene3D" id="2.40.10.10">
    <property type="entry name" value="Trypsin-like serine proteases"/>
    <property type="match status" value="2"/>
</dbReference>
<feature type="chain" id="PRO_5045474173" description="Peptidase S1 domain-containing protein" evidence="4">
    <location>
        <begin position="17"/>
        <end position="367"/>
    </location>
</feature>
<evidence type="ECO:0000313" key="7">
    <source>
        <dbReference type="Proteomes" id="UP001307889"/>
    </source>
</evidence>
<evidence type="ECO:0000256" key="2">
    <source>
        <dbReference type="ARBA" id="ARBA00024195"/>
    </source>
</evidence>
<evidence type="ECO:0000256" key="3">
    <source>
        <dbReference type="SAM" id="MobiDB-lite"/>
    </source>
</evidence>
<proteinExistence type="inferred from homology"/>
<feature type="compositionally biased region" description="Basic and acidic residues" evidence="3">
    <location>
        <begin position="314"/>
        <end position="333"/>
    </location>
</feature>
<dbReference type="Proteomes" id="UP001307889">
    <property type="component" value="Chromosome 9"/>
</dbReference>
<feature type="signal peptide" evidence="4">
    <location>
        <begin position="1"/>
        <end position="16"/>
    </location>
</feature>
<comment type="similarity">
    <text evidence="2">Belongs to the peptidase S1 family. CLIP subfamily.</text>
</comment>
<dbReference type="InterPro" id="IPR009003">
    <property type="entry name" value="Peptidase_S1_PA"/>
</dbReference>
<evidence type="ECO:0000313" key="6">
    <source>
        <dbReference type="EMBL" id="BES98815.1"/>
    </source>
</evidence>
<name>A0ABN7B333_9HEMI</name>
<feature type="domain" description="Peptidase S1" evidence="5">
    <location>
        <begin position="34"/>
        <end position="304"/>
    </location>
</feature>
<dbReference type="PANTHER" id="PTHR24256">
    <property type="entry name" value="TRYPTASE-RELATED"/>
    <property type="match status" value="1"/>
</dbReference>
<keyword evidence="4" id="KW-0732">Signal</keyword>
<reference evidence="6 7" key="1">
    <citation type="submission" date="2023-09" db="EMBL/GenBank/DDBJ databases">
        <title>Nesidiocoris tenuis whole genome shotgun sequence.</title>
        <authorList>
            <person name="Shibata T."/>
            <person name="Shimoda M."/>
            <person name="Kobayashi T."/>
            <person name="Uehara T."/>
        </authorList>
    </citation>
    <scope>NUCLEOTIDE SEQUENCE [LARGE SCALE GENOMIC DNA]</scope>
    <source>
        <strain evidence="6 7">Japan</strain>
    </source>
</reference>
<gene>
    <name evidence="6" type="ORF">NTJ_11630</name>
</gene>